<name>A0A6A3MS66_9STRA</name>
<dbReference type="EMBL" id="QXFU01000498">
    <property type="protein sequence ID" value="KAE9032087.1"/>
    <property type="molecule type" value="Genomic_DNA"/>
</dbReference>
<evidence type="ECO:0000256" key="1">
    <source>
        <dbReference type="SAM" id="MobiDB-lite"/>
    </source>
</evidence>
<sequence>MYEAVVEAMKAAPNEPPREAWTSTIAELYAISHDKVNINEELVPEGKQRCPKLRADEKALLYKLFEEVSVGSNGSYDNWVNYASMATQDLYNTSWAFKHIMQSMISKVKWARMKPLNQWAQKVKGGGIGKRSPAARTQGTIKILCSTPQHTQRRTLRPYERYVCSRKQHGAGSDCAKGPRQNGGSLAGSPKAASFADAYQPS</sequence>
<protein>
    <submittedName>
        <fullName evidence="2">Uncharacterized protein</fullName>
    </submittedName>
</protein>
<reference evidence="4 5" key="1">
    <citation type="submission" date="2018-09" db="EMBL/GenBank/DDBJ databases">
        <title>Genomic investigation of the strawberry pathogen Phytophthora fragariae indicates pathogenicity is determined by transcriptional variation in three key races.</title>
        <authorList>
            <person name="Adams T.M."/>
            <person name="Armitage A.D."/>
            <person name="Sobczyk M.K."/>
            <person name="Bates H.J."/>
            <person name="Dunwell J.M."/>
            <person name="Nellist C.F."/>
            <person name="Harrison R.J."/>
        </authorList>
    </citation>
    <scope>NUCLEOTIDE SEQUENCE [LARGE SCALE GENOMIC DNA]</scope>
    <source>
        <strain evidence="3 4">SCRP249</strain>
        <strain evidence="2 5">SCRP324</strain>
    </source>
</reference>
<dbReference type="AlphaFoldDB" id="A0A6A3MS66"/>
<comment type="caution">
    <text evidence="2">The sequence shown here is derived from an EMBL/GenBank/DDBJ whole genome shotgun (WGS) entry which is preliminary data.</text>
</comment>
<dbReference type="EMBL" id="QXFV01000488">
    <property type="protein sequence ID" value="KAE9036075.1"/>
    <property type="molecule type" value="Genomic_DNA"/>
</dbReference>
<gene>
    <name evidence="3" type="ORF">PR001_g9003</name>
    <name evidence="2" type="ORF">PR002_g9363</name>
</gene>
<accession>A0A6A3MS66</accession>
<feature type="region of interest" description="Disordered" evidence="1">
    <location>
        <begin position="169"/>
        <end position="202"/>
    </location>
</feature>
<evidence type="ECO:0000313" key="4">
    <source>
        <dbReference type="Proteomes" id="UP000429607"/>
    </source>
</evidence>
<dbReference type="OrthoDB" id="127600at2759"/>
<organism evidence="2 5">
    <name type="scientific">Phytophthora rubi</name>
    <dbReference type="NCBI Taxonomy" id="129364"/>
    <lineage>
        <taxon>Eukaryota</taxon>
        <taxon>Sar</taxon>
        <taxon>Stramenopiles</taxon>
        <taxon>Oomycota</taxon>
        <taxon>Peronosporomycetes</taxon>
        <taxon>Peronosporales</taxon>
        <taxon>Peronosporaceae</taxon>
        <taxon>Phytophthora</taxon>
    </lineage>
</organism>
<dbReference type="Proteomes" id="UP000429607">
    <property type="component" value="Unassembled WGS sequence"/>
</dbReference>
<evidence type="ECO:0000313" key="5">
    <source>
        <dbReference type="Proteomes" id="UP000435112"/>
    </source>
</evidence>
<evidence type="ECO:0000313" key="2">
    <source>
        <dbReference type="EMBL" id="KAE9032087.1"/>
    </source>
</evidence>
<proteinExistence type="predicted"/>
<evidence type="ECO:0000313" key="3">
    <source>
        <dbReference type="EMBL" id="KAE9036075.1"/>
    </source>
</evidence>
<dbReference type="Proteomes" id="UP000435112">
    <property type="component" value="Unassembled WGS sequence"/>
</dbReference>